<gene>
    <name evidence="2" type="ORF">METZ01_LOCUS336853</name>
</gene>
<accession>A0A382QEK9</accession>
<feature type="non-terminal residue" evidence="2">
    <location>
        <position position="47"/>
    </location>
</feature>
<evidence type="ECO:0000313" key="2">
    <source>
        <dbReference type="EMBL" id="SVC83999.1"/>
    </source>
</evidence>
<protein>
    <submittedName>
        <fullName evidence="2">Uncharacterized protein</fullName>
    </submittedName>
</protein>
<proteinExistence type="predicted"/>
<organism evidence="2">
    <name type="scientific">marine metagenome</name>
    <dbReference type="NCBI Taxonomy" id="408172"/>
    <lineage>
        <taxon>unclassified sequences</taxon>
        <taxon>metagenomes</taxon>
        <taxon>ecological metagenomes</taxon>
    </lineage>
</organism>
<feature type="transmembrane region" description="Helical" evidence="1">
    <location>
        <begin position="6"/>
        <end position="25"/>
    </location>
</feature>
<keyword evidence="1" id="KW-0812">Transmembrane</keyword>
<reference evidence="2" key="1">
    <citation type="submission" date="2018-05" db="EMBL/GenBank/DDBJ databases">
        <authorList>
            <person name="Lanie J.A."/>
            <person name="Ng W.-L."/>
            <person name="Kazmierczak K.M."/>
            <person name="Andrzejewski T.M."/>
            <person name="Davidsen T.M."/>
            <person name="Wayne K.J."/>
            <person name="Tettelin H."/>
            <person name="Glass J.I."/>
            <person name="Rusch D."/>
            <person name="Podicherti R."/>
            <person name="Tsui H.-C.T."/>
            <person name="Winkler M.E."/>
        </authorList>
    </citation>
    <scope>NUCLEOTIDE SEQUENCE</scope>
</reference>
<dbReference type="AlphaFoldDB" id="A0A382QEK9"/>
<name>A0A382QEK9_9ZZZZ</name>
<keyword evidence="1" id="KW-1133">Transmembrane helix</keyword>
<keyword evidence="1" id="KW-0472">Membrane</keyword>
<evidence type="ECO:0000256" key="1">
    <source>
        <dbReference type="SAM" id="Phobius"/>
    </source>
</evidence>
<dbReference type="EMBL" id="UINC01114001">
    <property type="protein sequence ID" value="SVC83999.1"/>
    <property type="molecule type" value="Genomic_DNA"/>
</dbReference>
<sequence>MEEIAYRGLALAGFFIISLVAWMTGNKGQLNQKTIAGSIFLAWIVGG</sequence>